<dbReference type="PROSITE" id="PS51459">
    <property type="entry name" value="FIDO"/>
    <property type="match status" value="1"/>
</dbReference>
<evidence type="ECO:0000256" key="6">
    <source>
        <dbReference type="ARBA" id="ARBA00047939"/>
    </source>
</evidence>
<dbReference type="OMA" id="DPYCYPG"/>
<gene>
    <name evidence="8" type="ORF">DT376_07275</name>
</gene>
<dbReference type="InterPro" id="IPR036597">
    <property type="entry name" value="Fido-like_dom_sf"/>
</dbReference>
<dbReference type="RefSeq" id="WP_003102000.1">
    <property type="nucleotide sequence ID" value="NZ_AP014839.1"/>
</dbReference>
<dbReference type="GO" id="GO:0070733">
    <property type="term" value="F:AMPylase activity"/>
    <property type="evidence" value="ECO:0007669"/>
    <property type="project" value="UniProtKB-EC"/>
</dbReference>
<proteinExistence type="predicted"/>
<dbReference type="SUPFAM" id="SSF140931">
    <property type="entry name" value="Fic-like"/>
    <property type="match status" value="1"/>
</dbReference>
<sequence>MSFDPFGDFETTGYLRNSLGLKDPAEVKENEHFSFEMGLDEALSYLERTKNLNYQALLQVHRLLFEKFYPWAGRDRLELVPHLSVWKGPKGAPRRTFFESPAMIERAVDYALSLASKKQGFMQKPGEVMGLLCFAHPFLDGNGRSILLFYMELSYRAGFAIDWASTRKDDYLQALDDEIHNPGKGHLDRYLVPFVVPIHSRDQWPEIIGQINGLDGMDGENITYENLDDPEVQKVYAAYHAEHPYPAKDGTPDSEP</sequence>
<dbReference type="SMR" id="A0A367MDS0"/>
<protein>
    <recommendedName>
        <fullName evidence="5">protein adenylyltransferase</fullName>
        <ecNumber evidence="5">2.7.7.108</ecNumber>
    </recommendedName>
</protein>
<dbReference type="Gene3D" id="1.10.3290.10">
    <property type="entry name" value="Fido-like domain"/>
    <property type="match status" value="1"/>
</dbReference>
<keyword evidence="2" id="KW-0548">Nucleotidyltransferase</keyword>
<dbReference type="InterPro" id="IPR003812">
    <property type="entry name" value="Fido"/>
</dbReference>
<accession>A0A367MDS0</accession>
<dbReference type="Proteomes" id="UP000253594">
    <property type="component" value="Unassembled WGS sequence"/>
</dbReference>
<evidence type="ECO:0000256" key="2">
    <source>
        <dbReference type="ARBA" id="ARBA00022695"/>
    </source>
</evidence>
<dbReference type="GO" id="GO:0005524">
    <property type="term" value="F:ATP binding"/>
    <property type="evidence" value="ECO:0007669"/>
    <property type="project" value="UniProtKB-KW"/>
</dbReference>
<comment type="caution">
    <text evidence="8">The sequence shown here is derived from an EMBL/GenBank/DDBJ whole genome shotgun (WGS) entry which is preliminary data.</text>
</comment>
<keyword evidence="1" id="KW-0808">Transferase</keyword>
<reference evidence="8 9" key="1">
    <citation type="submission" date="2018-07" db="EMBL/GenBank/DDBJ databases">
        <title>Mechanisms of high-level aminoglycoside resistance among Gram-negative pathogens in Brazil.</title>
        <authorList>
            <person name="Ballaben A.S."/>
            <person name="Darini A.L.C."/>
            <person name="Doi Y."/>
        </authorList>
    </citation>
    <scope>NUCLEOTIDE SEQUENCE [LARGE SCALE GENOMIC DNA]</scope>
    <source>
        <strain evidence="8 9">B2-305</strain>
    </source>
</reference>
<dbReference type="EC" id="2.7.7.108" evidence="5"/>
<name>A0A367MDS0_PSEAI</name>
<dbReference type="PANTHER" id="PTHR39560">
    <property type="entry name" value="PROTEIN ADENYLYLTRANSFERASE FIC-RELATED"/>
    <property type="match status" value="1"/>
</dbReference>
<dbReference type="PANTHER" id="PTHR39560:SF1">
    <property type="entry name" value="PROTEIN ADENYLYLTRANSFERASE FIC-RELATED"/>
    <property type="match status" value="1"/>
</dbReference>
<evidence type="ECO:0000256" key="7">
    <source>
        <dbReference type="ARBA" id="ARBA00048696"/>
    </source>
</evidence>
<dbReference type="EMBL" id="QORE01000161">
    <property type="protein sequence ID" value="RCI75508.1"/>
    <property type="molecule type" value="Genomic_DNA"/>
</dbReference>
<evidence type="ECO:0000256" key="3">
    <source>
        <dbReference type="ARBA" id="ARBA00022741"/>
    </source>
</evidence>
<dbReference type="AlphaFoldDB" id="A0A367MDS0"/>
<dbReference type="GO" id="GO:0051302">
    <property type="term" value="P:regulation of cell division"/>
    <property type="evidence" value="ECO:0007669"/>
    <property type="project" value="TreeGrafter"/>
</dbReference>
<comment type="catalytic activity">
    <reaction evidence="6">
        <text>L-threonyl-[protein] + ATP = 3-O-(5'-adenylyl)-L-threonyl-[protein] + diphosphate</text>
        <dbReference type="Rhea" id="RHEA:54292"/>
        <dbReference type="Rhea" id="RHEA-COMP:11060"/>
        <dbReference type="Rhea" id="RHEA-COMP:13847"/>
        <dbReference type="ChEBI" id="CHEBI:30013"/>
        <dbReference type="ChEBI" id="CHEBI:30616"/>
        <dbReference type="ChEBI" id="CHEBI:33019"/>
        <dbReference type="ChEBI" id="CHEBI:138113"/>
        <dbReference type="EC" id="2.7.7.108"/>
    </reaction>
</comment>
<dbReference type="Pfam" id="PF02661">
    <property type="entry name" value="Fic"/>
    <property type="match status" value="1"/>
</dbReference>
<evidence type="ECO:0000256" key="1">
    <source>
        <dbReference type="ARBA" id="ARBA00022679"/>
    </source>
</evidence>
<keyword evidence="3" id="KW-0547">Nucleotide-binding</keyword>
<evidence type="ECO:0000256" key="5">
    <source>
        <dbReference type="ARBA" id="ARBA00034531"/>
    </source>
</evidence>
<comment type="catalytic activity">
    <reaction evidence="7">
        <text>L-tyrosyl-[protein] + ATP = O-(5'-adenylyl)-L-tyrosyl-[protein] + diphosphate</text>
        <dbReference type="Rhea" id="RHEA:54288"/>
        <dbReference type="Rhea" id="RHEA-COMP:10136"/>
        <dbReference type="Rhea" id="RHEA-COMP:13846"/>
        <dbReference type="ChEBI" id="CHEBI:30616"/>
        <dbReference type="ChEBI" id="CHEBI:33019"/>
        <dbReference type="ChEBI" id="CHEBI:46858"/>
        <dbReference type="ChEBI" id="CHEBI:83624"/>
        <dbReference type="EC" id="2.7.7.108"/>
    </reaction>
</comment>
<evidence type="ECO:0000256" key="4">
    <source>
        <dbReference type="ARBA" id="ARBA00022840"/>
    </source>
</evidence>
<organism evidence="8 9">
    <name type="scientific">Pseudomonas aeruginosa</name>
    <dbReference type="NCBI Taxonomy" id="287"/>
    <lineage>
        <taxon>Bacteria</taxon>
        <taxon>Pseudomonadati</taxon>
        <taxon>Pseudomonadota</taxon>
        <taxon>Gammaproteobacteria</taxon>
        <taxon>Pseudomonadales</taxon>
        <taxon>Pseudomonadaceae</taxon>
        <taxon>Pseudomonas</taxon>
    </lineage>
</organism>
<evidence type="ECO:0000313" key="8">
    <source>
        <dbReference type="EMBL" id="RCI75508.1"/>
    </source>
</evidence>
<evidence type="ECO:0000313" key="9">
    <source>
        <dbReference type="Proteomes" id="UP000253594"/>
    </source>
</evidence>
<keyword evidence="4" id="KW-0067">ATP-binding</keyword>